<organism evidence="5 6">
    <name type="scientific">Decorospora gaudefroyi</name>
    <dbReference type="NCBI Taxonomy" id="184978"/>
    <lineage>
        <taxon>Eukaryota</taxon>
        <taxon>Fungi</taxon>
        <taxon>Dikarya</taxon>
        <taxon>Ascomycota</taxon>
        <taxon>Pezizomycotina</taxon>
        <taxon>Dothideomycetes</taxon>
        <taxon>Pleosporomycetidae</taxon>
        <taxon>Pleosporales</taxon>
        <taxon>Pleosporineae</taxon>
        <taxon>Pleosporaceae</taxon>
        <taxon>Decorospora</taxon>
    </lineage>
</organism>
<protein>
    <submittedName>
        <fullName evidence="5">KOW motif domain-containing protein</fullName>
    </submittedName>
</protein>
<evidence type="ECO:0000256" key="3">
    <source>
        <dbReference type="ARBA" id="ARBA00023274"/>
    </source>
</evidence>
<keyword evidence="3" id="KW-0687">Ribonucleoprotein</keyword>
<name>A0A6A5KZ43_9PLEO</name>
<keyword evidence="2" id="KW-0689">Ribosomal protein</keyword>
<dbReference type="InterPro" id="IPR014722">
    <property type="entry name" value="Rib_uL2_dom2"/>
</dbReference>
<evidence type="ECO:0000256" key="2">
    <source>
        <dbReference type="ARBA" id="ARBA00022980"/>
    </source>
</evidence>
<dbReference type="InterPro" id="IPR003256">
    <property type="entry name" value="Ribosomal_uL24"/>
</dbReference>
<dbReference type="SUPFAM" id="SSF50104">
    <property type="entry name" value="Translation proteins SH3-like domain"/>
    <property type="match status" value="1"/>
</dbReference>
<dbReference type="InterPro" id="IPR008991">
    <property type="entry name" value="Translation_prot_SH3-like_sf"/>
</dbReference>
<evidence type="ECO:0000313" key="5">
    <source>
        <dbReference type="EMBL" id="KAF1839123.1"/>
    </source>
</evidence>
<dbReference type="GO" id="GO:0006412">
    <property type="term" value="P:translation"/>
    <property type="evidence" value="ECO:0007669"/>
    <property type="project" value="InterPro"/>
</dbReference>
<dbReference type="InterPro" id="IPR041988">
    <property type="entry name" value="Ribosomal_uL24_KOW"/>
</dbReference>
<dbReference type="CDD" id="cd06089">
    <property type="entry name" value="KOW_RPL26"/>
    <property type="match status" value="1"/>
</dbReference>
<dbReference type="PROSITE" id="PS01108">
    <property type="entry name" value="RIBOSOMAL_L24"/>
    <property type="match status" value="1"/>
</dbReference>
<comment type="similarity">
    <text evidence="1">Belongs to the universal ribosomal protein uL24 family.</text>
</comment>
<dbReference type="Gene3D" id="2.30.30.30">
    <property type="match status" value="1"/>
</dbReference>
<proteinExistence type="inferred from homology"/>
<dbReference type="InterPro" id="IPR005825">
    <property type="entry name" value="Ribosomal_uL24_CS"/>
</dbReference>
<sequence>MNQLVATPGRNAARQAKRLKEIRKVKYAIKWHERARKKRQELQQQRWESKQSVLQRLGWEHENIHQVRKKALANAEEDWKLGPLRPNRAFGPSADKYGALTPDQVSKPEIPVVLQKNRNEYRQKKGLELEYPLVVDDKRYFPIVKGDRVVVLKGKAAGKVGTVGNIFPRTHEVVVKNLNKQYYDTDVFQAVGGDVEPTREQEVPIPLSEVRLVVPSVFAEGGSQRYQDVIVDKILMKRHTTGIDPYTGTDYGDAEIPEAHQYDPRNGLPIFYRYIAGTQHRIEWPWEREEDSEDVGEKEEATGKNYETRFRKAANLIKHPITSLARFRGKENKSSDKKSKDITDAAALESEIASMEDKAAQKWKEENPRAPEPKIPNFHNGVDATRNDVEDISDPMRYTLVAPPFPDTLGEELRSHIRQFSVEAKKNKDPDYPRLLDIEVETERTVLAAEVAKQRQRAADAMKTPMQLRWELEHRKKVEMRNKQPLVDEETLLAALGQHMLKTKKQPYLGKKQFSVQTEVLD</sequence>
<reference evidence="5" key="1">
    <citation type="submission" date="2020-01" db="EMBL/GenBank/DDBJ databases">
        <authorList>
            <consortium name="DOE Joint Genome Institute"/>
            <person name="Haridas S."/>
            <person name="Albert R."/>
            <person name="Binder M."/>
            <person name="Bloem J."/>
            <person name="Labutti K."/>
            <person name="Salamov A."/>
            <person name="Andreopoulos B."/>
            <person name="Baker S.E."/>
            <person name="Barry K."/>
            <person name="Bills G."/>
            <person name="Bluhm B.H."/>
            <person name="Cannon C."/>
            <person name="Castanera R."/>
            <person name="Culley D.E."/>
            <person name="Daum C."/>
            <person name="Ezra D."/>
            <person name="Gonzalez J.B."/>
            <person name="Henrissat B."/>
            <person name="Kuo A."/>
            <person name="Liang C."/>
            <person name="Lipzen A."/>
            <person name="Lutzoni F."/>
            <person name="Magnuson J."/>
            <person name="Mondo S."/>
            <person name="Nolan M."/>
            <person name="Ohm R."/>
            <person name="Pangilinan J."/>
            <person name="Park H.-J."/>
            <person name="Ramirez L."/>
            <person name="Alfaro M."/>
            <person name="Sun H."/>
            <person name="Tritt A."/>
            <person name="Yoshinaga Y."/>
            <person name="Zwiers L.-H."/>
            <person name="Turgeon B.G."/>
            <person name="Goodwin S.B."/>
            <person name="Spatafora J.W."/>
            <person name="Crous P.W."/>
            <person name="Grigoriev I.V."/>
        </authorList>
    </citation>
    <scope>NUCLEOTIDE SEQUENCE</scope>
    <source>
        <strain evidence="5">P77</strain>
    </source>
</reference>
<dbReference type="GO" id="GO:0005840">
    <property type="term" value="C:ribosome"/>
    <property type="evidence" value="ECO:0007669"/>
    <property type="project" value="UniProtKB-KW"/>
</dbReference>
<dbReference type="GO" id="GO:0003723">
    <property type="term" value="F:RNA binding"/>
    <property type="evidence" value="ECO:0007669"/>
    <property type="project" value="InterPro"/>
</dbReference>
<evidence type="ECO:0000313" key="6">
    <source>
        <dbReference type="Proteomes" id="UP000800040"/>
    </source>
</evidence>
<accession>A0A6A5KZ43</accession>
<dbReference type="Proteomes" id="UP000800040">
    <property type="component" value="Unassembled WGS sequence"/>
</dbReference>
<evidence type="ECO:0000256" key="1">
    <source>
        <dbReference type="ARBA" id="ARBA00010618"/>
    </source>
</evidence>
<keyword evidence="6" id="KW-1185">Reference proteome</keyword>
<dbReference type="GO" id="GO:1990904">
    <property type="term" value="C:ribonucleoprotein complex"/>
    <property type="evidence" value="ECO:0007669"/>
    <property type="project" value="UniProtKB-KW"/>
</dbReference>
<dbReference type="AlphaFoldDB" id="A0A6A5KZ43"/>
<feature type="compositionally biased region" description="Basic and acidic residues" evidence="4">
    <location>
        <begin position="355"/>
        <end position="372"/>
    </location>
</feature>
<dbReference type="PANTHER" id="PTHR12903">
    <property type="entry name" value="MITOCHONDRIAL RIBOSOMAL PROTEIN L24"/>
    <property type="match status" value="1"/>
</dbReference>
<evidence type="ECO:0000256" key="4">
    <source>
        <dbReference type="SAM" id="MobiDB-lite"/>
    </source>
</evidence>
<dbReference type="GO" id="GO:0003735">
    <property type="term" value="F:structural constituent of ribosome"/>
    <property type="evidence" value="ECO:0007669"/>
    <property type="project" value="InterPro"/>
</dbReference>
<gene>
    <name evidence="5" type="ORF">BDW02DRAFT_564105</name>
</gene>
<dbReference type="OrthoDB" id="359154at2759"/>
<dbReference type="EMBL" id="ML975246">
    <property type="protein sequence ID" value="KAF1839123.1"/>
    <property type="molecule type" value="Genomic_DNA"/>
</dbReference>
<feature type="region of interest" description="Disordered" evidence="4">
    <location>
        <begin position="355"/>
        <end position="383"/>
    </location>
</feature>